<protein>
    <submittedName>
        <fullName evidence="12">Amino acid ABC transporter permease</fullName>
    </submittedName>
</protein>
<dbReference type="GO" id="GO:0043190">
    <property type="term" value="C:ATP-binding cassette (ABC) transporter complex"/>
    <property type="evidence" value="ECO:0007669"/>
    <property type="project" value="InterPro"/>
</dbReference>
<keyword evidence="13" id="KW-1185">Reference proteome</keyword>
<dbReference type="InterPro" id="IPR010065">
    <property type="entry name" value="AA_ABC_transptr_permease_3TM"/>
</dbReference>
<feature type="transmembrane region" description="Helical" evidence="10">
    <location>
        <begin position="144"/>
        <end position="163"/>
    </location>
</feature>
<dbReference type="PROSITE" id="PS50928">
    <property type="entry name" value="ABC_TM1"/>
    <property type="match status" value="1"/>
</dbReference>
<evidence type="ECO:0000256" key="7">
    <source>
        <dbReference type="ARBA" id="ARBA00022970"/>
    </source>
</evidence>
<keyword evidence="5" id="KW-1003">Cell membrane</keyword>
<comment type="caution">
    <text evidence="12">The sequence shown here is derived from an EMBL/GenBank/DDBJ whole genome shotgun (WGS) entry which is preliminary data.</text>
</comment>
<evidence type="ECO:0000256" key="9">
    <source>
        <dbReference type="ARBA" id="ARBA00023136"/>
    </source>
</evidence>
<feature type="transmembrane region" description="Helical" evidence="10">
    <location>
        <begin position="208"/>
        <end position="225"/>
    </location>
</feature>
<keyword evidence="4 10" id="KW-0813">Transport</keyword>
<name>A0A158AP45_9BURK</name>
<proteinExistence type="inferred from homology"/>
<dbReference type="CDD" id="cd06261">
    <property type="entry name" value="TM_PBP2"/>
    <property type="match status" value="1"/>
</dbReference>
<comment type="subcellular location">
    <subcellularLocation>
        <location evidence="2">Cell inner membrane</location>
        <topology evidence="2">Multi-pass membrane protein</topology>
    </subcellularLocation>
    <subcellularLocation>
        <location evidence="10">Cell membrane</location>
        <topology evidence="10">Multi-pass membrane protein</topology>
    </subcellularLocation>
</comment>
<comment type="function">
    <text evidence="1">Part of the binding-protein-dependent transport system for glutamine; probably responsible for the translocation of the substrate across the membrane.</text>
</comment>
<dbReference type="PANTHER" id="PTHR30614">
    <property type="entry name" value="MEMBRANE COMPONENT OF AMINO ACID ABC TRANSPORTER"/>
    <property type="match status" value="1"/>
</dbReference>
<feature type="transmembrane region" description="Helical" evidence="10">
    <location>
        <begin position="245"/>
        <end position="262"/>
    </location>
</feature>
<keyword evidence="6 10" id="KW-0812">Transmembrane</keyword>
<evidence type="ECO:0000256" key="8">
    <source>
        <dbReference type="ARBA" id="ARBA00022989"/>
    </source>
</evidence>
<dbReference type="RefSeq" id="WP_086967709.1">
    <property type="nucleotide sequence ID" value="NZ_FCOJ02000016.1"/>
</dbReference>
<sequence>MAHDTLASPSVIAASRGKARPLSGVTSGTAAILGVLAFGALLWAIAPESGSRIDTLKQLVEWTPALAHGFSLNILISLGAVTIGTVVGVVAGAIALSRSFAGSIARWSIQAFRNAPWLVLIYFTTYVFPFEFTVFGTTLPFPDWLKVTLALALPASANIAEIFRGAVASTPTTQWEAAQSLAFSRRQVLVHIVLPQCARRMLPPWTNVYAIITMGTALSSLVGIHDLIDTAQIASSTVARSSFTVLTYVATLVIFFAYCYPISRFTRWLERRVNVQ</sequence>
<evidence type="ECO:0000259" key="11">
    <source>
        <dbReference type="PROSITE" id="PS50928"/>
    </source>
</evidence>
<dbReference type="Pfam" id="PF00528">
    <property type="entry name" value="BPD_transp_1"/>
    <property type="match status" value="1"/>
</dbReference>
<dbReference type="OrthoDB" id="9809799at2"/>
<organism evidence="12 13">
    <name type="scientific">Caballeronia glebae</name>
    <dbReference type="NCBI Taxonomy" id="1777143"/>
    <lineage>
        <taxon>Bacteria</taxon>
        <taxon>Pseudomonadati</taxon>
        <taxon>Pseudomonadota</taxon>
        <taxon>Betaproteobacteria</taxon>
        <taxon>Burkholderiales</taxon>
        <taxon>Burkholderiaceae</taxon>
        <taxon>Caballeronia</taxon>
    </lineage>
</organism>
<dbReference type="InterPro" id="IPR035906">
    <property type="entry name" value="MetI-like_sf"/>
</dbReference>
<keyword evidence="8 10" id="KW-1133">Transmembrane helix</keyword>
<dbReference type="Proteomes" id="UP000054596">
    <property type="component" value="Unassembled WGS sequence"/>
</dbReference>
<dbReference type="Gene3D" id="1.10.3720.10">
    <property type="entry name" value="MetI-like"/>
    <property type="match status" value="1"/>
</dbReference>
<reference evidence="12" key="1">
    <citation type="submission" date="2016-01" db="EMBL/GenBank/DDBJ databases">
        <authorList>
            <person name="Peeters C."/>
        </authorList>
    </citation>
    <scope>NUCLEOTIDE SEQUENCE [LARGE SCALE GENOMIC DNA]</scope>
    <source>
        <strain evidence="12">LMG 29325</strain>
    </source>
</reference>
<dbReference type="STRING" id="1777143.AWB82_02675"/>
<evidence type="ECO:0000256" key="10">
    <source>
        <dbReference type="RuleBase" id="RU363032"/>
    </source>
</evidence>
<dbReference type="NCBIfam" id="TIGR01726">
    <property type="entry name" value="HEQRo_perm_3TM"/>
    <property type="match status" value="1"/>
</dbReference>
<evidence type="ECO:0000313" key="13">
    <source>
        <dbReference type="Proteomes" id="UP000054596"/>
    </source>
</evidence>
<accession>A0A158AP45</accession>
<dbReference type="EMBL" id="FCOJ02000016">
    <property type="protein sequence ID" value="SAK59523.1"/>
    <property type="molecule type" value="Genomic_DNA"/>
</dbReference>
<gene>
    <name evidence="12" type="ORF">AWB82_02675</name>
</gene>
<dbReference type="SUPFAM" id="SSF161098">
    <property type="entry name" value="MetI-like"/>
    <property type="match status" value="1"/>
</dbReference>
<dbReference type="GO" id="GO:0022857">
    <property type="term" value="F:transmembrane transporter activity"/>
    <property type="evidence" value="ECO:0007669"/>
    <property type="project" value="InterPro"/>
</dbReference>
<keyword evidence="7" id="KW-0029">Amino-acid transport</keyword>
<evidence type="ECO:0000256" key="1">
    <source>
        <dbReference type="ARBA" id="ARBA00003159"/>
    </source>
</evidence>
<feature type="transmembrane region" description="Helical" evidence="10">
    <location>
        <begin position="66"/>
        <end position="96"/>
    </location>
</feature>
<evidence type="ECO:0000256" key="2">
    <source>
        <dbReference type="ARBA" id="ARBA00004429"/>
    </source>
</evidence>
<dbReference type="GO" id="GO:0006865">
    <property type="term" value="P:amino acid transport"/>
    <property type="evidence" value="ECO:0007669"/>
    <property type="project" value="UniProtKB-KW"/>
</dbReference>
<evidence type="ECO:0000313" key="12">
    <source>
        <dbReference type="EMBL" id="SAK59523.1"/>
    </source>
</evidence>
<keyword evidence="9 10" id="KW-0472">Membrane</keyword>
<evidence type="ECO:0000256" key="3">
    <source>
        <dbReference type="ARBA" id="ARBA00010072"/>
    </source>
</evidence>
<feature type="domain" description="ABC transmembrane type-1" evidence="11">
    <location>
        <begin position="70"/>
        <end position="258"/>
    </location>
</feature>
<dbReference type="InterPro" id="IPR000515">
    <property type="entry name" value="MetI-like"/>
</dbReference>
<feature type="transmembrane region" description="Helical" evidence="10">
    <location>
        <begin position="25"/>
        <end position="46"/>
    </location>
</feature>
<dbReference type="PANTHER" id="PTHR30614:SF20">
    <property type="entry name" value="GLUTAMINE TRANSPORT SYSTEM PERMEASE PROTEIN GLNP"/>
    <property type="match status" value="1"/>
</dbReference>
<dbReference type="AlphaFoldDB" id="A0A158AP45"/>
<evidence type="ECO:0000256" key="6">
    <source>
        <dbReference type="ARBA" id="ARBA00022692"/>
    </source>
</evidence>
<dbReference type="InterPro" id="IPR043429">
    <property type="entry name" value="ArtM/GltK/GlnP/TcyL/YhdX-like"/>
</dbReference>
<evidence type="ECO:0000256" key="5">
    <source>
        <dbReference type="ARBA" id="ARBA00022475"/>
    </source>
</evidence>
<comment type="similarity">
    <text evidence="3">Belongs to the binding-protein-dependent transport system permease family. HisMQ subfamily.</text>
</comment>
<feature type="transmembrane region" description="Helical" evidence="10">
    <location>
        <begin position="117"/>
        <end position="138"/>
    </location>
</feature>
<evidence type="ECO:0000256" key="4">
    <source>
        <dbReference type="ARBA" id="ARBA00022448"/>
    </source>
</evidence>